<comment type="caution">
    <text evidence="2">The sequence shown here is derived from an EMBL/GenBank/DDBJ whole genome shotgun (WGS) entry which is preliminary data.</text>
</comment>
<accession>A0AAV3YG37</accession>
<feature type="compositionally biased region" description="Polar residues" evidence="1">
    <location>
        <begin position="13"/>
        <end position="44"/>
    </location>
</feature>
<name>A0AAV3YG37_9GAST</name>
<dbReference type="Proteomes" id="UP000735302">
    <property type="component" value="Unassembled WGS sequence"/>
</dbReference>
<protein>
    <submittedName>
        <fullName evidence="2">Uncharacterized protein</fullName>
    </submittedName>
</protein>
<evidence type="ECO:0000313" key="3">
    <source>
        <dbReference type="Proteomes" id="UP000735302"/>
    </source>
</evidence>
<organism evidence="2 3">
    <name type="scientific">Plakobranchus ocellatus</name>
    <dbReference type="NCBI Taxonomy" id="259542"/>
    <lineage>
        <taxon>Eukaryota</taxon>
        <taxon>Metazoa</taxon>
        <taxon>Spiralia</taxon>
        <taxon>Lophotrochozoa</taxon>
        <taxon>Mollusca</taxon>
        <taxon>Gastropoda</taxon>
        <taxon>Heterobranchia</taxon>
        <taxon>Euthyneura</taxon>
        <taxon>Panpulmonata</taxon>
        <taxon>Sacoglossa</taxon>
        <taxon>Placobranchoidea</taxon>
        <taxon>Plakobranchidae</taxon>
        <taxon>Plakobranchus</taxon>
    </lineage>
</organism>
<dbReference type="AlphaFoldDB" id="A0AAV3YG37"/>
<evidence type="ECO:0000256" key="1">
    <source>
        <dbReference type="SAM" id="MobiDB-lite"/>
    </source>
</evidence>
<proteinExistence type="predicted"/>
<feature type="region of interest" description="Disordered" evidence="1">
    <location>
        <begin position="13"/>
        <end position="97"/>
    </location>
</feature>
<sequence>MDSLYVTDCRISHITTPREQPTSPMSRDSEMITNQNTPSSSFFETDSLVPLHSPTPHTMVDSTTSPMDKHYSNFLQETPKKRPNEPFTPIIEEELHT</sequence>
<keyword evidence="3" id="KW-1185">Reference proteome</keyword>
<gene>
    <name evidence="2" type="ORF">PoB_000854500</name>
</gene>
<evidence type="ECO:0000313" key="2">
    <source>
        <dbReference type="EMBL" id="GFN82039.1"/>
    </source>
</evidence>
<reference evidence="2 3" key="1">
    <citation type="journal article" date="2021" name="Elife">
        <title>Chloroplast acquisition without the gene transfer in kleptoplastic sea slugs, Plakobranchus ocellatus.</title>
        <authorList>
            <person name="Maeda T."/>
            <person name="Takahashi S."/>
            <person name="Yoshida T."/>
            <person name="Shimamura S."/>
            <person name="Takaki Y."/>
            <person name="Nagai Y."/>
            <person name="Toyoda A."/>
            <person name="Suzuki Y."/>
            <person name="Arimoto A."/>
            <person name="Ishii H."/>
            <person name="Satoh N."/>
            <person name="Nishiyama T."/>
            <person name="Hasebe M."/>
            <person name="Maruyama T."/>
            <person name="Minagawa J."/>
            <person name="Obokata J."/>
            <person name="Shigenobu S."/>
        </authorList>
    </citation>
    <scope>NUCLEOTIDE SEQUENCE [LARGE SCALE GENOMIC DNA]</scope>
</reference>
<dbReference type="EMBL" id="BLXT01000975">
    <property type="protein sequence ID" value="GFN82039.1"/>
    <property type="molecule type" value="Genomic_DNA"/>
</dbReference>